<dbReference type="AlphaFoldDB" id="A0A2R7Y807"/>
<dbReference type="PANTHER" id="PTHR42776:SF27">
    <property type="entry name" value="DIPEPTIDYL PEPTIDASE FAMILY MEMBER 6"/>
    <property type="match status" value="1"/>
</dbReference>
<comment type="caution">
    <text evidence="4">The sequence shown here is derived from an EMBL/GenBank/DDBJ whole genome shotgun (WGS) entry which is preliminary data.</text>
</comment>
<feature type="domain" description="Acylamino-acid-releasing enzyme-like N-terminal" evidence="3">
    <location>
        <begin position="3"/>
        <end position="281"/>
    </location>
</feature>
<sequence length="560" mass="62479">MVFGSTAEGVYNLYALNLSKGETFKITKEPPHLYAKTSRISPYVVYTLDVSKGFELVKLYAINLNTLELVDVSREVPPQRVVGVGFDGVRVAWSGSTKEAAGIYLTKVPDGEPELIAKTKGREFVTDVSGNYIVGFGHLRDNPYSMEIFVIDLKSNEFKVVTPKEGSTNTSPRIKDNDVFFVSDFKTLDKERLYSFNVSSEEFKDVTFESSDLIAYDPTEIVNYGWSDAGELWVIGKRDGRTKLFLNGREIPTPKGFITDADLYEGKAYIAFSSLKEPPKIASVDLTSGEVKVVIDNKLPEEISKKFGEVLFVRFRSFDGLEIPTYVLKNAEVSAPGPTVIYPHGGPWSEVADSWSSFIAALTVLGYHVVAPNFRGSTGYGESFRKLDLGDPGGGDLLDVVYARDWAVKAGIAREDSVCIVGYSYGGYMTFIAMTKYPDLWRCGVAGAGVTDWREDYELADAYFKKFDEILFAGKLELFEERSPITYVENTKAPICIIHPQNDSRCPLKPVMKFAFKLMELGKPFELHVVPEIGHAISLDNKSLLKFFIYTGMFLKKHLT</sequence>
<dbReference type="GO" id="GO:0006508">
    <property type="term" value="P:proteolysis"/>
    <property type="evidence" value="ECO:0007669"/>
    <property type="project" value="InterPro"/>
</dbReference>
<dbReference type="InterPro" id="IPR054035">
    <property type="entry name" value="APH-like_N"/>
</dbReference>
<dbReference type="SUPFAM" id="SSF50993">
    <property type="entry name" value="Peptidase/esterase 'gauge' domain"/>
    <property type="match status" value="1"/>
</dbReference>
<evidence type="ECO:0000259" key="2">
    <source>
        <dbReference type="Pfam" id="PF00326"/>
    </source>
</evidence>
<reference evidence="4 5" key="1">
    <citation type="journal article" date="2018" name="Syst. Appl. Microbiol.">
        <title>A new symbiotic nanoarchaeote (Candidatus Nanoclepta minutus) and its host (Zestosphaera tikiterensis gen. nov., sp. nov.) from a New Zealand hot spring.</title>
        <authorList>
            <person name="St John E."/>
            <person name="Liu Y."/>
            <person name="Podar M."/>
            <person name="Stott M.B."/>
            <person name="Meneghin J."/>
            <person name="Chen Z."/>
            <person name="Lagutin K."/>
            <person name="Mitchell K."/>
            <person name="Reysenbach A.L."/>
        </authorList>
    </citation>
    <scope>NUCLEOTIDE SEQUENCE [LARGE SCALE GENOMIC DNA]</scope>
    <source>
        <strain evidence="4">NZ3</strain>
    </source>
</reference>
<evidence type="ECO:0000256" key="1">
    <source>
        <dbReference type="ARBA" id="ARBA00022801"/>
    </source>
</evidence>
<dbReference type="Gene3D" id="3.40.50.1820">
    <property type="entry name" value="alpha/beta hydrolase"/>
    <property type="match status" value="1"/>
</dbReference>
<accession>A0A2R7Y807</accession>
<feature type="domain" description="Peptidase S9 prolyl oligopeptidase catalytic" evidence="2">
    <location>
        <begin position="360"/>
        <end position="558"/>
    </location>
</feature>
<dbReference type="GO" id="GO:0004252">
    <property type="term" value="F:serine-type endopeptidase activity"/>
    <property type="evidence" value="ECO:0007669"/>
    <property type="project" value="TreeGrafter"/>
</dbReference>
<dbReference type="InterPro" id="IPR001375">
    <property type="entry name" value="Peptidase_S9_cat"/>
</dbReference>
<dbReference type="PANTHER" id="PTHR42776">
    <property type="entry name" value="SERINE PEPTIDASE S9 FAMILY MEMBER"/>
    <property type="match status" value="1"/>
</dbReference>
<dbReference type="Pfam" id="PF00326">
    <property type="entry name" value="Peptidase_S9"/>
    <property type="match status" value="1"/>
</dbReference>
<evidence type="ECO:0000313" key="5">
    <source>
        <dbReference type="Proteomes" id="UP000244093"/>
    </source>
</evidence>
<dbReference type="Gene3D" id="2.130.10.150">
    <property type="entry name" value="Peptidase/esterase 'gauge' domain"/>
    <property type="match status" value="1"/>
</dbReference>
<evidence type="ECO:0000259" key="3">
    <source>
        <dbReference type="Pfam" id="PF22173"/>
    </source>
</evidence>
<keyword evidence="1" id="KW-0378">Hydrolase</keyword>
<dbReference type="Proteomes" id="UP000244093">
    <property type="component" value="Unassembled WGS sequence"/>
</dbReference>
<protein>
    <submittedName>
        <fullName evidence="4">Uncharacterized protein</fullName>
    </submittedName>
</protein>
<proteinExistence type="predicted"/>
<dbReference type="SUPFAM" id="SSF53474">
    <property type="entry name" value="alpha/beta-Hydrolases"/>
    <property type="match status" value="1"/>
</dbReference>
<dbReference type="Pfam" id="PF22173">
    <property type="entry name" value="APH-like_N"/>
    <property type="match status" value="1"/>
</dbReference>
<organism evidence="4 5">
    <name type="scientific">Zestosphaera tikiterensis</name>
    <dbReference type="NCBI Taxonomy" id="1973259"/>
    <lineage>
        <taxon>Archaea</taxon>
        <taxon>Thermoproteota</taxon>
        <taxon>Thermoprotei</taxon>
        <taxon>Desulfurococcales</taxon>
        <taxon>Desulfurococcaceae</taxon>
        <taxon>Zestosphaera</taxon>
    </lineage>
</organism>
<dbReference type="InterPro" id="IPR029058">
    <property type="entry name" value="AB_hydrolase_fold"/>
</dbReference>
<dbReference type="EMBL" id="NBVN01000002">
    <property type="protein sequence ID" value="PUA33668.1"/>
    <property type="molecule type" value="Genomic_DNA"/>
</dbReference>
<name>A0A2R7Y807_9CREN</name>
<evidence type="ECO:0000313" key="4">
    <source>
        <dbReference type="EMBL" id="PUA33668.1"/>
    </source>
</evidence>
<gene>
    <name evidence="4" type="ORF">B7O98_04450</name>
</gene>